<name>A0ABR5VYV4_9VIBR</name>
<evidence type="ECO:0000313" key="2">
    <source>
        <dbReference type="Proteomes" id="UP000075609"/>
    </source>
</evidence>
<dbReference type="Proteomes" id="UP000075609">
    <property type="component" value="Unassembled WGS sequence"/>
</dbReference>
<reference evidence="1 2" key="1">
    <citation type="submission" date="2015-12" db="EMBL/GenBank/DDBJ databases">
        <authorList>
            <person name="Tarr C.L."/>
            <person name="Gladney L.M."/>
        </authorList>
    </citation>
    <scope>NUCLEOTIDE SEQUENCE [LARGE SCALE GENOMIC DNA]</scope>
    <source>
        <strain evidence="1 2">1048-83</strain>
    </source>
</reference>
<keyword evidence="2" id="KW-1185">Reference proteome</keyword>
<proteinExistence type="predicted"/>
<accession>A0ABR5VYV4</accession>
<dbReference type="RefSeq" id="WP_061900677.1">
    <property type="nucleotide sequence ID" value="NZ_CAXYEW010000004.1"/>
</dbReference>
<organism evidence="1 2">
    <name type="scientific">Vibrio cidicii</name>
    <dbReference type="NCBI Taxonomy" id="1763883"/>
    <lineage>
        <taxon>Bacteria</taxon>
        <taxon>Pseudomonadati</taxon>
        <taxon>Pseudomonadota</taxon>
        <taxon>Gammaproteobacteria</taxon>
        <taxon>Vibrionales</taxon>
        <taxon>Vibrionaceae</taxon>
        <taxon>Vibrio</taxon>
    </lineage>
</organism>
<gene>
    <name evidence="1" type="ORF">ATY35_19295</name>
</gene>
<sequence length="70" mass="7985">MIVLPNRIIQYKGGSSMVTRTDDPTFQCTKCYKPWFNEDLELTLLVVRPTCPHCGSDVRKLSEQAPLITE</sequence>
<comment type="caution">
    <text evidence="1">The sequence shown here is derived from an EMBL/GenBank/DDBJ whole genome shotgun (WGS) entry which is preliminary data.</text>
</comment>
<dbReference type="EMBL" id="LOBP01000174">
    <property type="protein sequence ID" value="KYN82627.1"/>
    <property type="molecule type" value="Genomic_DNA"/>
</dbReference>
<protein>
    <submittedName>
        <fullName evidence="1">Uncharacterized protein</fullName>
    </submittedName>
</protein>
<evidence type="ECO:0000313" key="1">
    <source>
        <dbReference type="EMBL" id="KYN82627.1"/>
    </source>
</evidence>